<protein>
    <submittedName>
        <fullName evidence="2">Uncharacterized protein</fullName>
    </submittedName>
</protein>
<dbReference type="Proteomes" id="UP000182192">
    <property type="component" value="Unassembled WGS sequence"/>
</dbReference>
<dbReference type="AlphaFoldDB" id="A0A1I1ISL1"/>
<proteinExistence type="predicted"/>
<name>A0A1I1ISL1_RUMAL</name>
<accession>A0A1I1ISL1</accession>
<feature type="transmembrane region" description="Helical" evidence="1">
    <location>
        <begin position="31"/>
        <end position="53"/>
    </location>
</feature>
<sequence>MNKNIDDKEKKLNFKLSFGGFLKSFNKSKKIQIIIAVLLTICLITAYPTYSWFRMQRQLQRYEKISSPNSLFITAGHKENPIYFDIGGIDVMGTWKGANGSEIQATYQDYVFCVAGAYVTSYTLQLAHTENNPFTYTIYEATVSDTTPGGILGRDYITYTVTEDYPADEIRDITDNPVFEGLEAGDILYYSIRKDNNNVPMCLNAADATTNPITKSSYTITSQEDTVTVKYNGHYLNMQTTGENAGLANNTFHSDTYEYNYVERHSEPLYWQANKISGGYASSRSPFYHQYILRVSWDPSTATTTYKDTDIIYIMAEPD</sequence>
<reference evidence="2 3" key="1">
    <citation type="submission" date="2016-10" db="EMBL/GenBank/DDBJ databases">
        <authorList>
            <person name="de Groot N.N."/>
        </authorList>
    </citation>
    <scope>NUCLEOTIDE SEQUENCE [LARGE SCALE GENOMIC DNA]</scope>
    <source>
        <strain evidence="2 3">AR67</strain>
    </source>
</reference>
<dbReference type="EMBL" id="FOKQ01000012">
    <property type="protein sequence ID" value="SFC39269.1"/>
    <property type="molecule type" value="Genomic_DNA"/>
</dbReference>
<evidence type="ECO:0000313" key="3">
    <source>
        <dbReference type="Proteomes" id="UP000182192"/>
    </source>
</evidence>
<dbReference type="RefSeq" id="WP_074961086.1">
    <property type="nucleotide sequence ID" value="NZ_FOKQ01000012.1"/>
</dbReference>
<keyword evidence="1" id="KW-0472">Membrane</keyword>
<keyword evidence="1" id="KW-1133">Transmembrane helix</keyword>
<evidence type="ECO:0000313" key="2">
    <source>
        <dbReference type="EMBL" id="SFC39269.1"/>
    </source>
</evidence>
<organism evidence="2 3">
    <name type="scientific">Ruminococcus albus</name>
    <dbReference type="NCBI Taxonomy" id="1264"/>
    <lineage>
        <taxon>Bacteria</taxon>
        <taxon>Bacillati</taxon>
        <taxon>Bacillota</taxon>
        <taxon>Clostridia</taxon>
        <taxon>Eubacteriales</taxon>
        <taxon>Oscillospiraceae</taxon>
        <taxon>Ruminococcus</taxon>
    </lineage>
</organism>
<dbReference type="OrthoDB" id="1821458at2"/>
<gene>
    <name evidence="2" type="ORF">SAMN02910406_01635</name>
</gene>
<keyword evidence="1" id="KW-0812">Transmembrane</keyword>
<evidence type="ECO:0000256" key="1">
    <source>
        <dbReference type="SAM" id="Phobius"/>
    </source>
</evidence>